<dbReference type="STRING" id="1684307.A0A316UGL1"/>
<dbReference type="InterPro" id="IPR015943">
    <property type="entry name" value="WD40/YVTN_repeat-like_dom_sf"/>
</dbReference>
<dbReference type="RefSeq" id="XP_025349455.1">
    <property type="nucleotide sequence ID" value="XM_025491941.1"/>
</dbReference>
<gene>
    <name evidence="8" type="ORF">BCV69DRAFT_281301</name>
</gene>
<sequence>MPSRKKQKTTQAKPEPLGSRFSRQTGASEATEEELALATSLFGRNADIPVTSSGVSSGSRVGDKSWDTGFEDFEKTGLEDVEDDQLFALDTGSGADDDDASGSSSSDSDADLSGEDEEDDVEDGEVEVLEESAAGPSRLSPSPEPQLDSRQRRPAWIDSSVSSMLIPLVGPNARAPDGSFAGTKRLRKLRTSRDEMELSGKEYEKRLREMYEKLHPRPSWASRTSMASAAAQEQALAQKSANKASVTISSPSTTLSDLLSRDSGLVARATGHNAKGRLPAGSLELERLRDANHGLDADLASAVECMEFHPSARAKVLMTASRDRRVRLFQIDGSSNPLLQTLHVPSLPITTAAFHPMGSSILLSGPRPYLYSYDLQAGKVLRSSPWRAASGSGALNEEDYKERDLSRARFQPLDGSGASRLLAIGGRRGAVHLLDWSVSGGAGGSIVGSLRQNSALAGLDWDPSSGAEGRRLVSLSSEGTMSLWDVRNSKCEVVKRDVGLFGATGLRLSPDGNWCSVGSESGIVNMYSMERLLAGSTSADSGLVEANIDANKSIGNLTTTTTTMRYNHDGQILALASQNKKDSLRMLHLPSLTVFSNWPTSGTPLGHVSDVAFSTHGSQYVAVGNTRGRVLLYGLRHFTS</sequence>
<proteinExistence type="inferred from homology"/>
<dbReference type="EMBL" id="KZ819323">
    <property type="protein sequence ID" value="PWN22295.1"/>
    <property type="molecule type" value="Genomic_DNA"/>
</dbReference>
<dbReference type="SUPFAM" id="SSF50978">
    <property type="entry name" value="WD40 repeat-like"/>
    <property type="match status" value="1"/>
</dbReference>
<feature type="compositionally biased region" description="Acidic residues" evidence="7">
    <location>
        <begin position="108"/>
        <end position="130"/>
    </location>
</feature>
<dbReference type="GO" id="GO:0006364">
    <property type="term" value="P:rRNA processing"/>
    <property type="evidence" value="ECO:0007669"/>
    <property type="project" value="UniProtKB-KW"/>
</dbReference>
<evidence type="ECO:0000313" key="9">
    <source>
        <dbReference type="Proteomes" id="UP000245942"/>
    </source>
</evidence>
<feature type="compositionally biased region" description="Low complexity" evidence="7">
    <location>
        <begin position="50"/>
        <end position="60"/>
    </location>
</feature>
<dbReference type="SMART" id="SM00320">
    <property type="entry name" value="WD40"/>
    <property type="match status" value="5"/>
</dbReference>
<evidence type="ECO:0000256" key="3">
    <source>
        <dbReference type="ARBA" id="ARBA00022574"/>
    </source>
</evidence>
<keyword evidence="5" id="KW-0539">Nucleus</keyword>
<evidence type="ECO:0000256" key="5">
    <source>
        <dbReference type="ARBA" id="ARBA00023242"/>
    </source>
</evidence>
<dbReference type="OrthoDB" id="1935146at2759"/>
<dbReference type="Proteomes" id="UP000245942">
    <property type="component" value="Unassembled WGS sequence"/>
</dbReference>
<comment type="subcellular location">
    <subcellularLocation>
        <location evidence="1">Nucleus</location>
        <location evidence="1">Nucleolus</location>
    </subcellularLocation>
</comment>
<name>A0A316UGL1_9BASI</name>
<reference evidence="8 9" key="1">
    <citation type="journal article" date="2018" name="Mol. Biol. Evol.">
        <title>Broad Genomic Sampling Reveals a Smut Pathogenic Ancestry of the Fungal Clade Ustilaginomycotina.</title>
        <authorList>
            <person name="Kijpornyongpan T."/>
            <person name="Mondo S.J."/>
            <person name="Barry K."/>
            <person name="Sandor L."/>
            <person name="Lee J."/>
            <person name="Lipzen A."/>
            <person name="Pangilinan J."/>
            <person name="LaButti K."/>
            <person name="Hainaut M."/>
            <person name="Henrissat B."/>
            <person name="Grigoriev I.V."/>
            <person name="Spatafora J.W."/>
            <person name="Aime M.C."/>
        </authorList>
    </citation>
    <scope>NUCLEOTIDE SEQUENCE [LARGE SCALE GENOMIC DNA]</scope>
    <source>
        <strain evidence="8 9">MCA 4718</strain>
    </source>
</reference>
<evidence type="ECO:0000256" key="4">
    <source>
        <dbReference type="ARBA" id="ARBA00022737"/>
    </source>
</evidence>
<keyword evidence="9" id="KW-1185">Reference proteome</keyword>
<evidence type="ECO:0000256" key="2">
    <source>
        <dbReference type="ARBA" id="ARBA00022552"/>
    </source>
</evidence>
<accession>A0A316UGL1</accession>
<evidence type="ECO:0000256" key="7">
    <source>
        <dbReference type="SAM" id="MobiDB-lite"/>
    </source>
</evidence>
<feature type="region of interest" description="Disordered" evidence="7">
    <location>
        <begin position="1"/>
        <end position="152"/>
    </location>
</feature>
<dbReference type="InterPro" id="IPR036322">
    <property type="entry name" value="WD40_repeat_dom_sf"/>
</dbReference>
<comment type="similarity">
    <text evidence="6">Belongs to the WD repeat UTP18 family.</text>
</comment>
<dbReference type="PANTHER" id="PTHR18359:SF0">
    <property type="entry name" value="U3 SMALL NUCLEOLAR RNA-ASSOCIATED PROTEIN 18 HOMOLOG"/>
    <property type="match status" value="1"/>
</dbReference>
<protein>
    <submittedName>
        <fullName evidence="8">WD40 repeat-like protein</fullName>
    </submittedName>
</protein>
<evidence type="ECO:0000256" key="1">
    <source>
        <dbReference type="ARBA" id="ARBA00004604"/>
    </source>
</evidence>
<keyword evidence="3" id="KW-0853">WD repeat</keyword>
<dbReference type="GO" id="GO:0032040">
    <property type="term" value="C:small-subunit processome"/>
    <property type="evidence" value="ECO:0007669"/>
    <property type="project" value="TreeGrafter"/>
</dbReference>
<dbReference type="InterPro" id="IPR045161">
    <property type="entry name" value="Utp18"/>
</dbReference>
<organism evidence="8 9">
    <name type="scientific">Pseudomicrostroma glucosiphilum</name>
    <dbReference type="NCBI Taxonomy" id="1684307"/>
    <lineage>
        <taxon>Eukaryota</taxon>
        <taxon>Fungi</taxon>
        <taxon>Dikarya</taxon>
        <taxon>Basidiomycota</taxon>
        <taxon>Ustilaginomycotina</taxon>
        <taxon>Exobasidiomycetes</taxon>
        <taxon>Microstromatales</taxon>
        <taxon>Microstromatales incertae sedis</taxon>
        <taxon>Pseudomicrostroma</taxon>
    </lineage>
</organism>
<feature type="compositionally biased region" description="Basic and acidic residues" evidence="7">
    <location>
        <begin position="61"/>
        <end position="78"/>
    </location>
</feature>
<dbReference type="InterPro" id="IPR001680">
    <property type="entry name" value="WD40_rpt"/>
</dbReference>
<evidence type="ECO:0000256" key="6">
    <source>
        <dbReference type="ARBA" id="ARBA00025767"/>
    </source>
</evidence>
<dbReference type="PANTHER" id="PTHR18359">
    <property type="entry name" value="WD-REPEAT PROTEIN-RELATED"/>
    <property type="match status" value="1"/>
</dbReference>
<keyword evidence="2" id="KW-0698">rRNA processing</keyword>
<dbReference type="AlphaFoldDB" id="A0A316UGL1"/>
<dbReference type="GeneID" id="37013675"/>
<evidence type="ECO:0000313" key="8">
    <source>
        <dbReference type="EMBL" id="PWN22295.1"/>
    </source>
</evidence>
<dbReference type="GO" id="GO:0034388">
    <property type="term" value="C:Pwp2p-containing subcomplex of 90S preribosome"/>
    <property type="evidence" value="ECO:0007669"/>
    <property type="project" value="TreeGrafter"/>
</dbReference>
<keyword evidence="4" id="KW-0677">Repeat</keyword>
<dbReference type="Gene3D" id="2.130.10.10">
    <property type="entry name" value="YVTN repeat-like/Quinoprotein amine dehydrogenase"/>
    <property type="match status" value="1"/>
</dbReference>